<evidence type="ECO:0000313" key="1">
    <source>
        <dbReference type="EMBL" id="OIQ80951.1"/>
    </source>
</evidence>
<gene>
    <name evidence="1" type="ORF">GALL_372920</name>
</gene>
<dbReference type="EMBL" id="MLJW01000989">
    <property type="protein sequence ID" value="OIQ80951.1"/>
    <property type="molecule type" value="Genomic_DNA"/>
</dbReference>
<protein>
    <submittedName>
        <fullName evidence="1">Uncharacterized protein</fullName>
    </submittedName>
</protein>
<dbReference type="AlphaFoldDB" id="A0A1J5QLZ7"/>
<accession>A0A1J5QLZ7</accession>
<comment type="caution">
    <text evidence="1">The sequence shown here is derived from an EMBL/GenBank/DDBJ whole genome shotgun (WGS) entry which is preliminary data.</text>
</comment>
<name>A0A1J5QLZ7_9ZZZZ</name>
<proteinExistence type="predicted"/>
<reference evidence="1" key="1">
    <citation type="submission" date="2016-10" db="EMBL/GenBank/DDBJ databases">
        <title>Sequence of Gallionella enrichment culture.</title>
        <authorList>
            <person name="Poehlein A."/>
            <person name="Muehling M."/>
            <person name="Daniel R."/>
        </authorList>
    </citation>
    <scope>NUCLEOTIDE SEQUENCE</scope>
</reference>
<sequence length="251" mass="27976">MHRLTRSLSTFAALMIAPAALHAYEKPPAFEDPHHVPCGCYLSTVAFLHRFLRAYPAEHGQPINLTLLNDGGAWKPHTIAAFTWHHSWWGRDEYFGVFPTQCSDKVPLTAPELATCLKRSYERKTHRHPSIGAMLRQQARRTITAEDRIRDVRIAAGLCPYPSQVWWVDSQGQQVPFLYFRPGHDEIALYDPCHGTATAFTPCEVTSLIVAEASRRMGYMVQAVRPEAPPAQAFVSAIAASTAPHASGLHP</sequence>
<organism evidence="1">
    <name type="scientific">mine drainage metagenome</name>
    <dbReference type="NCBI Taxonomy" id="410659"/>
    <lineage>
        <taxon>unclassified sequences</taxon>
        <taxon>metagenomes</taxon>
        <taxon>ecological metagenomes</taxon>
    </lineage>
</organism>